<protein>
    <recommendedName>
        <fullName evidence="8">Probable membrane transporter protein</fullName>
    </recommendedName>
</protein>
<evidence type="ECO:0000256" key="7">
    <source>
        <dbReference type="ARBA" id="ARBA00023136"/>
    </source>
</evidence>
<accession>A0AAX2JAE8</accession>
<organism evidence="9 10">
    <name type="scientific">Fusobacterium ulcerans</name>
    <dbReference type="NCBI Taxonomy" id="861"/>
    <lineage>
        <taxon>Bacteria</taxon>
        <taxon>Fusobacteriati</taxon>
        <taxon>Fusobacteriota</taxon>
        <taxon>Fusobacteriia</taxon>
        <taxon>Fusobacteriales</taxon>
        <taxon>Fusobacteriaceae</taxon>
        <taxon>Fusobacterium</taxon>
    </lineage>
</organism>
<proteinExistence type="inferred from homology"/>
<dbReference type="GeneID" id="78456197"/>
<evidence type="ECO:0000256" key="6">
    <source>
        <dbReference type="ARBA" id="ARBA00022989"/>
    </source>
</evidence>
<dbReference type="InterPro" id="IPR002781">
    <property type="entry name" value="TM_pro_TauE-like"/>
</dbReference>
<dbReference type="Pfam" id="PF01925">
    <property type="entry name" value="TauE"/>
    <property type="match status" value="1"/>
</dbReference>
<dbReference type="RefSeq" id="WP_005982314.1">
    <property type="nucleotide sequence ID" value="NZ_BAABXY010000001.1"/>
</dbReference>
<evidence type="ECO:0000256" key="3">
    <source>
        <dbReference type="ARBA" id="ARBA00022448"/>
    </source>
</evidence>
<dbReference type="AlphaFoldDB" id="A0AAX2JAE8"/>
<evidence type="ECO:0000256" key="4">
    <source>
        <dbReference type="ARBA" id="ARBA00022475"/>
    </source>
</evidence>
<keyword evidence="4 8" id="KW-1003">Cell membrane</keyword>
<name>A0AAX2JAE8_9FUSO</name>
<evidence type="ECO:0000256" key="1">
    <source>
        <dbReference type="ARBA" id="ARBA00004651"/>
    </source>
</evidence>
<keyword evidence="6 8" id="KW-1133">Transmembrane helix</keyword>
<sequence>MLKELLTSQFIILACLCFVGAFIDSVAGGGGLISLPAYLASGLPPHIALGTNKLSGFFSGVGSSVNYARSGKVNWNLMKKLAPFSFVGAFIGVKIIIGTKPQYINYIVFTALIVVLAYTLTNKKMGHESTFTGLTKSNVTKGMIMAFVIGFYNGFLGPGTGSFLVFFMMKIFGYDFVEANGDSKILNLIGNFTSLLVFGISGKVYFLYGIPISIIMLLGAQCGSRCAISKGSRFIKPVFLTVTTVTALKMLKEMF</sequence>
<evidence type="ECO:0000313" key="10">
    <source>
        <dbReference type="Proteomes" id="UP000249008"/>
    </source>
</evidence>
<evidence type="ECO:0000256" key="2">
    <source>
        <dbReference type="ARBA" id="ARBA00009142"/>
    </source>
</evidence>
<feature type="transmembrane region" description="Helical" evidence="8">
    <location>
        <begin position="80"/>
        <end position="97"/>
    </location>
</feature>
<dbReference type="InterPro" id="IPR052017">
    <property type="entry name" value="TSUP"/>
</dbReference>
<gene>
    <name evidence="9" type="primary">yfcA_1</name>
    <name evidence="9" type="ORF">NCTC12112_01642</name>
</gene>
<keyword evidence="7 8" id="KW-0472">Membrane</keyword>
<feature type="transmembrane region" description="Helical" evidence="8">
    <location>
        <begin position="142"/>
        <end position="168"/>
    </location>
</feature>
<dbReference type="PANTHER" id="PTHR30269:SF0">
    <property type="entry name" value="MEMBRANE TRANSPORTER PROTEIN YFCA-RELATED"/>
    <property type="match status" value="1"/>
</dbReference>
<feature type="transmembrane region" description="Helical" evidence="8">
    <location>
        <begin position="188"/>
        <end position="208"/>
    </location>
</feature>
<comment type="similarity">
    <text evidence="2 8">Belongs to the 4-toluene sulfonate uptake permease (TSUP) (TC 2.A.102) family.</text>
</comment>
<dbReference type="Proteomes" id="UP000249008">
    <property type="component" value="Chromosome 1"/>
</dbReference>
<keyword evidence="5 8" id="KW-0812">Transmembrane</keyword>
<reference evidence="9 10" key="1">
    <citation type="submission" date="2018-06" db="EMBL/GenBank/DDBJ databases">
        <authorList>
            <consortium name="Pathogen Informatics"/>
            <person name="Doyle S."/>
        </authorList>
    </citation>
    <scope>NUCLEOTIDE SEQUENCE [LARGE SCALE GENOMIC DNA]</scope>
    <source>
        <strain evidence="9 10">NCTC12112</strain>
    </source>
</reference>
<dbReference type="GO" id="GO:0005886">
    <property type="term" value="C:plasma membrane"/>
    <property type="evidence" value="ECO:0007669"/>
    <property type="project" value="UniProtKB-SubCell"/>
</dbReference>
<evidence type="ECO:0000256" key="5">
    <source>
        <dbReference type="ARBA" id="ARBA00022692"/>
    </source>
</evidence>
<keyword evidence="3" id="KW-0813">Transport</keyword>
<evidence type="ECO:0000256" key="8">
    <source>
        <dbReference type="RuleBase" id="RU363041"/>
    </source>
</evidence>
<feature type="transmembrane region" description="Helical" evidence="8">
    <location>
        <begin position="103"/>
        <end position="121"/>
    </location>
</feature>
<dbReference type="PROSITE" id="PS51257">
    <property type="entry name" value="PROKAR_LIPOPROTEIN"/>
    <property type="match status" value="1"/>
</dbReference>
<dbReference type="PANTHER" id="PTHR30269">
    <property type="entry name" value="TRANSMEMBRANE PROTEIN YFCA"/>
    <property type="match status" value="1"/>
</dbReference>
<evidence type="ECO:0000313" key="9">
    <source>
        <dbReference type="EMBL" id="SQJ03126.1"/>
    </source>
</evidence>
<dbReference type="KEGG" id="ful:C4N20_15320"/>
<comment type="subcellular location">
    <subcellularLocation>
        <location evidence="1 8">Cell membrane</location>
        <topology evidence="1 8">Multi-pass membrane protein</topology>
    </subcellularLocation>
</comment>
<dbReference type="EMBL" id="LS483487">
    <property type="protein sequence ID" value="SQJ03126.1"/>
    <property type="molecule type" value="Genomic_DNA"/>
</dbReference>
<feature type="transmembrane region" description="Helical" evidence="8">
    <location>
        <begin position="12"/>
        <end position="35"/>
    </location>
</feature>